<proteinExistence type="predicted"/>
<keyword evidence="5" id="KW-0800">Toxin</keyword>
<evidence type="ECO:0000256" key="11">
    <source>
        <dbReference type="ARBA" id="ARBA00023136"/>
    </source>
</evidence>
<feature type="disulfide bond" evidence="14">
    <location>
        <begin position="479"/>
        <end position="499"/>
    </location>
</feature>
<dbReference type="Gene3D" id="3.40.390.10">
    <property type="entry name" value="Collagenase (Catalytic Domain)"/>
    <property type="match status" value="1"/>
</dbReference>
<keyword evidence="10 18" id="KW-1133">Transmembrane helix</keyword>
<evidence type="ECO:0000256" key="3">
    <source>
        <dbReference type="ARBA" id="ARBA00004613"/>
    </source>
</evidence>
<dbReference type="PROSITE" id="PS50214">
    <property type="entry name" value="DISINTEGRIN_2"/>
    <property type="match status" value="1"/>
</dbReference>
<evidence type="ECO:0000256" key="13">
    <source>
        <dbReference type="ARBA" id="ARBA00023240"/>
    </source>
</evidence>
<feature type="compositionally biased region" description="Polar residues" evidence="17">
    <location>
        <begin position="847"/>
        <end position="860"/>
    </location>
</feature>
<evidence type="ECO:0000256" key="6">
    <source>
        <dbReference type="ARBA" id="ARBA00022692"/>
    </source>
</evidence>
<dbReference type="SMART" id="SM00050">
    <property type="entry name" value="DISIN"/>
    <property type="match status" value="1"/>
</dbReference>
<dbReference type="Gene3D" id="4.10.70.10">
    <property type="entry name" value="Disintegrin domain"/>
    <property type="match status" value="1"/>
</dbReference>
<evidence type="ECO:0000256" key="1">
    <source>
        <dbReference type="ARBA" id="ARBA00001947"/>
    </source>
</evidence>
<feature type="domain" description="EGF-like" evidence="19">
    <location>
        <begin position="655"/>
        <end position="687"/>
    </location>
</feature>
<dbReference type="InterPro" id="IPR000742">
    <property type="entry name" value="EGF"/>
</dbReference>
<dbReference type="GO" id="GO:0090729">
    <property type="term" value="F:toxin activity"/>
    <property type="evidence" value="ECO:0007669"/>
    <property type="project" value="UniProtKB-KW"/>
</dbReference>
<dbReference type="FunFam" id="4.10.70.10:FF:000001">
    <property type="entry name" value="Disintegrin and metalloproteinase domain-containing protein 22"/>
    <property type="match status" value="1"/>
</dbReference>
<evidence type="ECO:0000256" key="8">
    <source>
        <dbReference type="ARBA" id="ARBA00022801"/>
    </source>
</evidence>
<feature type="non-terminal residue" evidence="22">
    <location>
        <position position="958"/>
    </location>
</feature>
<keyword evidence="8" id="KW-0378">Hydrolase</keyword>
<evidence type="ECO:0000256" key="18">
    <source>
        <dbReference type="SAM" id="Phobius"/>
    </source>
</evidence>
<dbReference type="GO" id="GO:0005576">
    <property type="term" value="C:extracellular region"/>
    <property type="evidence" value="ECO:0007669"/>
    <property type="project" value="UniProtKB-SubCell"/>
</dbReference>
<dbReference type="PANTHER" id="PTHR11905:SF38">
    <property type="entry name" value="DISINTEGRIN AND METALLOPROTEINASE DOMAIN-CONTAINING PROTEIN 33"/>
    <property type="match status" value="1"/>
</dbReference>
<evidence type="ECO:0000256" key="7">
    <source>
        <dbReference type="ARBA" id="ARBA00022723"/>
    </source>
</evidence>
<feature type="binding site" evidence="16">
    <location>
        <position position="349"/>
    </location>
    <ligand>
        <name>Zn(2+)</name>
        <dbReference type="ChEBI" id="CHEBI:29105"/>
        <note>catalytic</note>
    </ligand>
</feature>
<evidence type="ECO:0000313" key="22">
    <source>
        <dbReference type="EMBL" id="KAJ7327272.1"/>
    </source>
</evidence>
<dbReference type="Pfam" id="PF01421">
    <property type="entry name" value="Reprolysin"/>
    <property type="match status" value="1"/>
</dbReference>
<dbReference type="InterPro" id="IPR001590">
    <property type="entry name" value="Peptidase_M12B"/>
</dbReference>
<dbReference type="EMBL" id="JAPFRF010000007">
    <property type="protein sequence ID" value="KAJ7327272.1"/>
    <property type="molecule type" value="Genomic_DNA"/>
</dbReference>
<dbReference type="FunFam" id="3.40.390.10:FF:000002">
    <property type="entry name" value="Disintegrin and metalloproteinase domain-containing protein 22"/>
    <property type="match status" value="1"/>
</dbReference>
<reference evidence="22" key="1">
    <citation type="journal article" date="2023" name="DNA Res.">
        <title>Chromosome-level genome assembly of Phrynocephalus forsythii using third-generation DNA sequencing and Hi-C analysis.</title>
        <authorList>
            <person name="Qi Y."/>
            <person name="Zhao W."/>
            <person name="Zhao Y."/>
            <person name="Niu C."/>
            <person name="Cao S."/>
            <person name="Zhang Y."/>
        </authorList>
    </citation>
    <scope>NUCLEOTIDE SEQUENCE</scope>
    <source>
        <tissue evidence="22">Muscle</tissue>
    </source>
</reference>
<dbReference type="GO" id="GO:0004222">
    <property type="term" value="F:metalloendopeptidase activity"/>
    <property type="evidence" value="ECO:0007669"/>
    <property type="project" value="InterPro"/>
</dbReference>
<name>A0A9Q0XVC6_9SAUR</name>
<evidence type="ECO:0000256" key="17">
    <source>
        <dbReference type="SAM" id="MobiDB-lite"/>
    </source>
</evidence>
<accession>A0A9Q0XVC6</accession>
<feature type="disulfide bond" evidence="15">
    <location>
        <begin position="659"/>
        <end position="669"/>
    </location>
</feature>
<dbReference type="PROSITE" id="PS00427">
    <property type="entry name" value="DISINTEGRIN_1"/>
    <property type="match status" value="1"/>
</dbReference>
<keyword evidence="13" id="KW-1199">Hemostasis impairing toxin</keyword>
<dbReference type="OrthoDB" id="5951731at2759"/>
<dbReference type="PRINTS" id="PR00289">
    <property type="entry name" value="DISINTEGRIN"/>
</dbReference>
<dbReference type="GO" id="GO:0006508">
    <property type="term" value="P:proteolysis"/>
    <property type="evidence" value="ECO:0007669"/>
    <property type="project" value="InterPro"/>
</dbReference>
<comment type="caution">
    <text evidence="22">The sequence shown here is derived from an EMBL/GenBank/DDBJ whole genome shotgun (WGS) entry which is preliminary data.</text>
</comment>
<dbReference type="SUPFAM" id="SSF57552">
    <property type="entry name" value="Blood coagulation inhibitor (disintegrin)"/>
    <property type="match status" value="1"/>
</dbReference>
<dbReference type="Proteomes" id="UP001142489">
    <property type="component" value="Unassembled WGS sequence"/>
</dbReference>
<evidence type="ECO:0000256" key="12">
    <source>
        <dbReference type="ARBA" id="ARBA00023157"/>
    </source>
</evidence>
<keyword evidence="23" id="KW-1185">Reference proteome</keyword>
<evidence type="ECO:0000313" key="23">
    <source>
        <dbReference type="Proteomes" id="UP001142489"/>
    </source>
</evidence>
<dbReference type="Pfam" id="PF01562">
    <property type="entry name" value="Pep_M12B_propep"/>
    <property type="match status" value="1"/>
</dbReference>
<keyword evidence="12 15" id="KW-1015">Disulfide bond</keyword>
<dbReference type="AlphaFoldDB" id="A0A9Q0XVC6"/>
<dbReference type="InterPro" id="IPR018358">
    <property type="entry name" value="Disintegrin_CS"/>
</dbReference>
<evidence type="ECO:0000256" key="4">
    <source>
        <dbReference type="ARBA" id="ARBA00022525"/>
    </source>
</evidence>
<keyword evidence="7 16" id="KW-0479">Metal-binding</keyword>
<dbReference type="GO" id="GO:0046872">
    <property type="term" value="F:metal ion binding"/>
    <property type="evidence" value="ECO:0007669"/>
    <property type="project" value="UniProtKB-KW"/>
</dbReference>
<evidence type="ECO:0000256" key="15">
    <source>
        <dbReference type="PROSITE-ProRule" id="PRU00076"/>
    </source>
</evidence>
<dbReference type="InterPro" id="IPR006586">
    <property type="entry name" value="ADAM_Cys-rich"/>
</dbReference>
<evidence type="ECO:0008006" key="24">
    <source>
        <dbReference type="Google" id="ProtNLM"/>
    </source>
</evidence>
<evidence type="ECO:0000259" key="20">
    <source>
        <dbReference type="PROSITE" id="PS50214"/>
    </source>
</evidence>
<evidence type="ECO:0000256" key="14">
    <source>
        <dbReference type="PROSITE-ProRule" id="PRU00068"/>
    </source>
</evidence>
<keyword evidence="6 18" id="KW-0812">Transmembrane</keyword>
<dbReference type="SMART" id="SM00608">
    <property type="entry name" value="ACR"/>
    <property type="match status" value="1"/>
</dbReference>
<dbReference type="InterPro" id="IPR002870">
    <property type="entry name" value="Peptidase_M12B_N"/>
</dbReference>
<dbReference type="InterPro" id="IPR034027">
    <property type="entry name" value="Reprolysin_adamalysin"/>
</dbReference>
<organism evidence="22 23">
    <name type="scientific">Phrynocephalus forsythii</name>
    <dbReference type="NCBI Taxonomy" id="171643"/>
    <lineage>
        <taxon>Eukaryota</taxon>
        <taxon>Metazoa</taxon>
        <taxon>Chordata</taxon>
        <taxon>Craniata</taxon>
        <taxon>Vertebrata</taxon>
        <taxon>Euteleostomi</taxon>
        <taxon>Lepidosauria</taxon>
        <taxon>Squamata</taxon>
        <taxon>Bifurcata</taxon>
        <taxon>Unidentata</taxon>
        <taxon>Episquamata</taxon>
        <taxon>Toxicofera</taxon>
        <taxon>Iguania</taxon>
        <taxon>Acrodonta</taxon>
        <taxon>Agamidae</taxon>
        <taxon>Agaminae</taxon>
        <taxon>Phrynocephalus</taxon>
    </lineage>
</organism>
<feature type="compositionally biased region" description="Polar residues" evidence="17">
    <location>
        <begin position="765"/>
        <end position="815"/>
    </location>
</feature>
<keyword evidence="15" id="KW-0245">EGF-like domain</keyword>
<dbReference type="PROSITE" id="PS50215">
    <property type="entry name" value="ADAM_MEPRO"/>
    <property type="match status" value="1"/>
</dbReference>
<evidence type="ECO:0000256" key="5">
    <source>
        <dbReference type="ARBA" id="ARBA00022656"/>
    </source>
</evidence>
<dbReference type="Pfam" id="PF08516">
    <property type="entry name" value="ADAM_CR"/>
    <property type="match status" value="1"/>
</dbReference>
<evidence type="ECO:0000259" key="19">
    <source>
        <dbReference type="PROSITE" id="PS50026"/>
    </source>
</evidence>
<keyword evidence="9 16" id="KW-0862">Zinc</keyword>
<feature type="region of interest" description="Disordered" evidence="17">
    <location>
        <begin position="751"/>
        <end position="958"/>
    </location>
</feature>
<evidence type="ECO:0000256" key="9">
    <source>
        <dbReference type="ARBA" id="ARBA00022833"/>
    </source>
</evidence>
<dbReference type="GO" id="GO:0016020">
    <property type="term" value="C:membrane"/>
    <property type="evidence" value="ECO:0007669"/>
    <property type="project" value="UniProtKB-SubCell"/>
</dbReference>
<dbReference type="SUPFAM" id="SSF55486">
    <property type="entry name" value="Metalloproteases ('zincins'), catalytic domain"/>
    <property type="match status" value="1"/>
</dbReference>
<feature type="domain" description="Peptidase M12B" evidence="21">
    <location>
        <begin position="214"/>
        <end position="413"/>
    </location>
</feature>
<keyword evidence="4" id="KW-0964">Secreted</keyword>
<keyword evidence="11 18" id="KW-0472">Membrane</keyword>
<feature type="disulfide bond" evidence="15">
    <location>
        <begin position="677"/>
        <end position="686"/>
    </location>
</feature>
<comment type="subcellular location">
    <subcellularLocation>
        <location evidence="2">Membrane</location>
        <topology evidence="2">Single-pass type I membrane protein</topology>
    </subcellularLocation>
    <subcellularLocation>
        <location evidence="3">Secreted</location>
    </subcellularLocation>
</comment>
<evidence type="ECO:0000259" key="21">
    <source>
        <dbReference type="PROSITE" id="PS50215"/>
    </source>
</evidence>
<protein>
    <recommendedName>
        <fullName evidence="24">ADA33 protein</fullName>
    </recommendedName>
</protein>
<evidence type="ECO:0000256" key="16">
    <source>
        <dbReference type="PROSITE-ProRule" id="PRU00276"/>
    </source>
</evidence>
<gene>
    <name evidence="22" type="ORF">JRQ81_017031</name>
</gene>
<feature type="binding site" evidence="16">
    <location>
        <position position="359"/>
    </location>
    <ligand>
        <name>Zn(2+)</name>
        <dbReference type="ChEBI" id="CHEBI:29105"/>
        <note>catalytic</note>
    </ligand>
</feature>
<feature type="domain" description="Disintegrin" evidence="20">
    <location>
        <begin position="421"/>
        <end position="507"/>
    </location>
</feature>
<evidence type="ECO:0000256" key="10">
    <source>
        <dbReference type="ARBA" id="ARBA00022989"/>
    </source>
</evidence>
<feature type="active site" evidence="16">
    <location>
        <position position="350"/>
    </location>
</feature>
<sequence length="958" mass="103829">DVTAGRICHSSLDFRRPEQASRWHVTKVEVPVQNLGAFVGKAVAPPGRCLALSLRYLPIVHLQDPSPPHGEVVVTVEGKDLILELKKNHRLLSPEYTETYYTKDGQMVTVSPNHTDHCYYHGHVRGYEGSWVALSTCSGIGGLIVLNHNDSYYLKPPAHPESEPHLIYRTEHLPLKTGTCGHDDQPRSSLVDIARFFQPDTLRRKKRDIWRTLKYMELFIVADYTLFTAQKQNLGRTKQRIIEIANYVDKFYRSLNIKVALIGIEVWTEGDKCKVSSDAHASLVSFLQWKKSLKARKRHDNAQLLTGVSFRGTTIGMAPLEGMCSGENSGGVSMDHSELSIGAAATMAHEIGHNFGMSHDVEGCCLEATASQGGCVMAAATGFPFPKVFSSCSQRQLESYFQKGGGMCLFNMPDTKDLVVGKKCGNGFLEDGEECDCGEMEECTNPCCNAHNCTLKAGAECAHGECCKSCKLKTAGTMCREAAGSCDLPEYCTGASPYCPTNVYLMDGSTCAHGEAYCKDGMCMTHHQQCVQLWGPGALPAPDACFQDVNQAGDMYGNCGKDKHGHYIGCAWRDAKCGKIQCQSSALKPKGTNTISMDTTIRFNGGEIKCRGTLVYATKDDEGDMSDPGLVMTGTKCGDGLVCKDQQCLNASFFELDKCISKCHGHGVCNSNRNCHCDARWAPPYCEKPGLGGSVDSGPVQYDNHETVVTVLVVLGVILAAAAVGCFVFYKRNRSFLDKWVKGLGRSHKVGRPFSSDRHGAVPHKTTQGHSNSAFTMQGISFPASSSKTPGRSSSQVTRGISPLRTNASPSSSHPVNIVRPLRPAPSPAVSVQKDLKPARPPPLPFTKSSAVPVQTTFGAQNKLPAPKKPLPCSPVRTPLIDPKQRPPRRPLPGNPLLAKEMPSAHGPPLLVMVPPAGPKPPGLLSASSHLSKPLKPAPPQRPVPRLKVQVASLPSKK</sequence>
<comment type="cofactor">
    <cofactor evidence="1">
        <name>Zn(2+)</name>
        <dbReference type="ChEBI" id="CHEBI:29105"/>
    </cofactor>
</comment>
<dbReference type="InterPro" id="IPR024079">
    <property type="entry name" value="MetalloPept_cat_dom_sf"/>
</dbReference>
<feature type="binding site" evidence="16">
    <location>
        <position position="353"/>
    </location>
    <ligand>
        <name>Zn(2+)</name>
        <dbReference type="ChEBI" id="CHEBI:29105"/>
        <note>catalytic</note>
    </ligand>
</feature>
<dbReference type="InterPro" id="IPR036436">
    <property type="entry name" value="Disintegrin_dom_sf"/>
</dbReference>
<evidence type="ECO:0000256" key="2">
    <source>
        <dbReference type="ARBA" id="ARBA00004479"/>
    </source>
</evidence>
<dbReference type="Pfam" id="PF00200">
    <property type="entry name" value="Disintegrin"/>
    <property type="match status" value="1"/>
</dbReference>
<comment type="caution">
    <text evidence="15">Lacks conserved residue(s) required for the propagation of feature annotation.</text>
</comment>
<feature type="transmembrane region" description="Helical" evidence="18">
    <location>
        <begin position="708"/>
        <end position="730"/>
    </location>
</feature>
<dbReference type="PROSITE" id="PS50026">
    <property type="entry name" value="EGF_3"/>
    <property type="match status" value="1"/>
</dbReference>
<dbReference type="InterPro" id="IPR001762">
    <property type="entry name" value="Disintegrin_dom"/>
</dbReference>
<dbReference type="PANTHER" id="PTHR11905">
    <property type="entry name" value="ADAM A DISINTEGRIN AND METALLOPROTEASE DOMAIN"/>
    <property type="match status" value="1"/>
</dbReference>
<dbReference type="CDD" id="cd04269">
    <property type="entry name" value="ZnMc_adamalysin_II_like"/>
    <property type="match status" value="1"/>
</dbReference>